<name>A0A6C0AUM5_9ZZZZ</name>
<sequence>MPLTRKERVLLALLFVLVVAAVVIAARTPSNERARASPNAAQGSAAPPLADAALLRDGGDFSQYSVWNALQPAYPSGVGHLFEEFGYVDIAQNGAHYTVSFDVVHDGKYGVGPGLQHTAMTIESTGGSTRDTVEYDIKFLAVAYITRTGYFYPGTPSNTAQPMFRTVMKTGIQVWYTVSVSNSTPLNLAPDTVTPKRVQFTVADAAGNPTDLAALNNALKGSSGPSSNGWALGVLQQAIGKCEQTPAALQGVDVFRRSYQVIKPGQNSWNASQDTKSMFGMTAPHGHISVSVMDVITGMRARGLDSKNTVLAYLPQQTGSGTTSWPRSVYDAQAKALRARIVPKIGAIHSLSLNVRGVQYKDLVLYAALAKDQKLCDAQAGSSNVGLYYAFLQASTNQLLDFAYTPFASLVRWARDPRTLPAMQPVSVGAVGSRNLCVITPGKPRILYGAANNGVPAFMISAPPDIDVQSWINPGGFLHDGNIGGPMTPVTYAN</sequence>
<protein>
    <submittedName>
        <fullName evidence="1">Uncharacterized protein</fullName>
    </submittedName>
</protein>
<dbReference type="EMBL" id="MN740865">
    <property type="protein sequence ID" value="QHS83060.1"/>
    <property type="molecule type" value="Genomic_DNA"/>
</dbReference>
<dbReference type="AlphaFoldDB" id="A0A6C0AUM5"/>
<evidence type="ECO:0000313" key="1">
    <source>
        <dbReference type="EMBL" id="QHS83060.1"/>
    </source>
</evidence>
<organism evidence="1">
    <name type="scientific">viral metagenome</name>
    <dbReference type="NCBI Taxonomy" id="1070528"/>
    <lineage>
        <taxon>unclassified sequences</taxon>
        <taxon>metagenomes</taxon>
        <taxon>organismal metagenomes</taxon>
    </lineage>
</organism>
<accession>A0A6C0AUM5</accession>
<reference evidence="1" key="1">
    <citation type="journal article" date="2020" name="Nature">
        <title>Giant virus diversity and host interactions through global metagenomics.</title>
        <authorList>
            <person name="Schulz F."/>
            <person name="Roux S."/>
            <person name="Paez-Espino D."/>
            <person name="Jungbluth S."/>
            <person name="Walsh D.A."/>
            <person name="Denef V.J."/>
            <person name="McMahon K.D."/>
            <person name="Konstantinidis K.T."/>
            <person name="Eloe-Fadrosh E.A."/>
            <person name="Kyrpides N.C."/>
            <person name="Woyke T."/>
        </authorList>
    </citation>
    <scope>NUCLEOTIDE SEQUENCE</scope>
    <source>
        <strain evidence="1">GVMAG-S-1103017-74</strain>
    </source>
</reference>
<proteinExistence type="predicted"/>